<feature type="compositionally biased region" description="Low complexity" evidence="1">
    <location>
        <begin position="272"/>
        <end position="285"/>
    </location>
</feature>
<gene>
    <name evidence="3" type="ORF">H6P81_013774</name>
</gene>
<dbReference type="PANTHER" id="PTHR34222">
    <property type="entry name" value="GAG_PRE-INTEGRS DOMAIN-CONTAINING PROTEIN"/>
    <property type="match status" value="1"/>
</dbReference>
<dbReference type="GO" id="GO:0003676">
    <property type="term" value="F:nucleic acid binding"/>
    <property type="evidence" value="ECO:0007669"/>
    <property type="project" value="InterPro"/>
</dbReference>
<dbReference type="SUPFAM" id="SSF57756">
    <property type="entry name" value="Retrovirus zinc finger-like domains"/>
    <property type="match status" value="1"/>
</dbReference>
<feature type="compositionally biased region" description="Pro residues" evidence="1">
    <location>
        <begin position="390"/>
        <end position="402"/>
    </location>
</feature>
<evidence type="ECO:0000313" key="4">
    <source>
        <dbReference type="Proteomes" id="UP000825729"/>
    </source>
</evidence>
<feature type="region of interest" description="Disordered" evidence="1">
    <location>
        <begin position="268"/>
        <end position="304"/>
    </location>
</feature>
<sequence length="702" mass="77775">MATSMDIAQIVPMKLDDTNYVHWASIVRTFLKGQNLWKYVTSACPLPVLAADNSNLKAVDEWEINNSKALTLLVSSVSSSINFQIGKFDCAHDAWVFLKKLYMSTNFAQIYKLAMDLHSLRQMPNQSISDFYAQMSFLCDQLANMDPKFEYEVDIVIFQKYIEEAHLVQFFMALRDEYDSIRPSMLHKTPLPSVESALSELLAEETRRLTRGPFSSSLGGIDTVFGTSSQKSSASSECKSSTTRDMSKVKCNYCKEFGHMKFTCPKLKKSPHSTSTRHTTAASASQGDPLPSQPSTSASPIPTFGDIKEMINKALIGLGQGTFSASALSASSGIGPVNGEVAFDIFPDDSSPLFSPISDSVASLPSNDILSPSPPAVDVHVPSSASSSEPIPPLSPDIPPSTPRQSSRIRRPSVKTKADGSIDRHKARLVTKGYNQEYDIDYEETFAPVARLTSVRVLIAIDSIRRWDLFKMDVKNAFLNGALIEEVYMVPPPGSSHPSGQVCRLRRALYELKQAPCAWFSTFYSKIIQFGYTQSSLDSALFTRQSSSRTVLLLLYVDDMIITGDDIQGISDLKRYLRSCFEMKNLGQLRYFLGLEVLPFDDGYGLSQVKYASDLLNRAGLSDSKVCDSLTELNAKFWPADGELLSAPTLYRQLVGGLLYLTISRPDICYAVHVVGLFMSTPRSVHYATVLRILRYIKGSLF</sequence>
<dbReference type="SUPFAM" id="SSF56672">
    <property type="entry name" value="DNA/RNA polymerases"/>
    <property type="match status" value="1"/>
</dbReference>
<dbReference type="AlphaFoldDB" id="A0AAV7EIX5"/>
<name>A0AAV7EIX5_ARIFI</name>
<keyword evidence="4" id="KW-1185">Reference proteome</keyword>
<dbReference type="PANTHER" id="PTHR34222:SF100">
    <property type="entry name" value="CCHC-TYPE DOMAIN-CONTAINING PROTEIN"/>
    <property type="match status" value="1"/>
</dbReference>
<dbReference type="GO" id="GO:0008270">
    <property type="term" value="F:zinc ion binding"/>
    <property type="evidence" value="ECO:0007669"/>
    <property type="project" value="InterPro"/>
</dbReference>
<reference evidence="3 4" key="1">
    <citation type="submission" date="2021-07" db="EMBL/GenBank/DDBJ databases">
        <title>The Aristolochia fimbriata genome: insights into angiosperm evolution, floral development and chemical biosynthesis.</title>
        <authorList>
            <person name="Jiao Y."/>
        </authorList>
    </citation>
    <scope>NUCLEOTIDE SEQUENCE [LARGE SCALE GENOMIC DNA]</scope>
    <source>
        <strain evidence="3">IBCAS-2021</strain>
        <tissue evidence="3">Leaf</tissue>
    </source>
</reference>
<dbReference type="Gene3D" id="4.10.60.10">
    <property type="entry name" value="Zinc finger, CCHC-type"/>
    <property type="match status" value="1"/>
</dbReference>
<comment type="caution">
    <text evidence="3">The sequence shown here is derived from an EMBL/GenBank/DDBJ whole genome shotgun (WGS) entry which is preliminary data.</text>
</comment>
<dbReference type="InterPro" id="IPR043502">
    <property type="entry name" value="DNA/RNA_pol_sf"/>
</dbReference>
<dbReference type="Proteomes" id="UP000825729">
    <property type="component" value="Unassembled WGS sequence"/>
</dbReference>
<feature type="compositionally biased region" description="Low complexity" evidence="1">
    <location>
        <begin position="376"/>
        <end position="389"/>
    </location>
</feature>
<dbReference type="InterPro" id="IPR013103">
    <property type="entry name" value="RVT_2"/>
</dbReference>
<organism evidence="3 4">
    <name type="scientific">Aristolochia fimbriata</name>
    <name type="common">White veined hardy Dutchman's pipe vine</name>
    <dbReference type="NCBI Taxonomy" id="158543"/>
    <lineage>
        <taxon>Eukaryota</taxon>
        <taxon>Viridiplantae</taxon>
        <taxon>Streptophyta</taxon>
        <taxon>Embryophyta</taxon>
        <taxon>Tracheophyta</taxon>
        <taxon>Spermatophyta</taxon>
        <taxon>Magnoliopsida</taxon>
        <taxon>Magnoliidae</taxon>
        <taxon>Piperales</taxon>
        <taxon>Aristolochiaceae</taxon>
        <taxon>Aristolochia</taxon>
    </lineage>
</organism>
<protein>
    <recommendedName>
        <fullName evidence="2">Reverse transcriptase Ty1/copia-type domain-containing protein</fullName>
    </recommendedName>
</protein>
<evidence type="ECO:0000313" key="3">
    <source>
        <dbReference type="EMBL" id="KAG9447646.1"/>
    </source>
</evidence>
<proteinExistence type="predicted"/>
<evidence type="ECO:0000259" key="2">
    <source>
        <dbReference type="Pfam" id="PF07727"/>
    </source>
</evidence>
<feature type="domain" description="Reverse transcriptase Ty1/copia-type" evidence="2">
    <location>
        <begin position="418"/>
        <end position="627"/>
    </location>
</feature>
<dbReference type="InterPro" id="IPR036875">
    <property type="entry name" value="Znf_CCHC_sf"/>
</dbReference>
<dbReference type="EMBL" id="JAINDJ010000005">
    <property type="protein sequence ID" value="KAG9447646.1"/>
    <property type="molecule type" value="Genomic_DNA"/>
</dbReference>
<evidence type="ECO:0000256" key="1">
    <source>
        <dbReference type="SAM" id="MobiDB-lite"/>
    </source>
</evidence>
<dbReference type="Pfam" id="PF07727">
    <property type="entry name" value="RVT_2"/>
    <property type="match status" value="1"/>
</dbReference>
<dbReference type="Pfam" id="PF14223">
    <property type="entry name" value="Retrotran_gag_2"/>
    <property type="match status" value="1"/>
</dbReference>
<accession>A0AAV7EIX5</accession>
<feature type="region of interest" description="Disordered" evidence="1">
    <location>
        <begin position="373"/>
        <end position="422"/>
    </location>
</feature>